<organism evidence="11 12">
    <name type="scientific">Enterococcus saccharolyticus subsp. saccharolyticus ATCC 43076</name>
    <dbReference type="NCBI Taxonomy" id="1139996"/>
    <lineage>
        <taxon>Bacteria</taxon>
        <taxon>Bacillati</taxon>
        <taxon>Bacillota</taxon>
        <taxon>Bacilli</taxon>
        <taxon>Lactobacillales</taxon>
        <taxon>Enterococcaceae</taxon>
        <taxon>Enterococcus</taxon>
    </lineage>
</organism>
<dbReference type="InterPro" id="IPR036217">
    <property type="entry name" value="MethylDNA_cys_MeTrfase_DNAb"/>
</dbReference>
<evidence type="ECO:0000256" key="6">
    <source>
        <dbReference type="ARBA" id="ARBA00022763"/>
    </source>
</evidence>
<evidence type="ECO:0000256" key="3">
    <source>
        <dbReference type="ARBA" id="ARBA00022490"/>
    </source>
</evidence>
<accession>S0NUE8</accession>
<dbReference type="SUPFAM" id="SSF53155">
    <property type="entry name" value="Methylated DNA-protein cysteine methyltransferase domain"/>
    <property type="match status" value="1"/>
</dbReference>
<evidence type="ECO:0000256" key="9">
    <source>
        <dbReference type="HAMAP-Rule" id="MF_00772"/>
    </source>
</evidence>
<dbReference type="Gene3D" id="1.10.10.10">
    <property type="entry name" value="Winged helix-like DNA-binding domain superfamily/Winged helix DNA-binding domain"/>
    <property type="match status" value="1"/>
</dbReference>
<feature type="active site" description="Nucleophile; methyl group acceptor" evidence="9">
    <location>
        <position position="132"/>
    </location>
</feature>
<gene>
    <name evidence="11" type="ORF">OMQ_00331</name>
</gene>
<dbReference type="GO" id="GO:0005737">
    <property type="term" value="C:cytoplasm"/>
    <property type="evidence" value="ECO:0007669"/>
    <property type="project" value="UniProtKB-SubCell"/>
</dbReference>
<dbReference type="Proteomes" id="UP000014136">
    <property type="component" value="Unassembled WGS sequence"/>
</dbReference>
<keyword evidence="7 9" id="KW-0234">DNA repair</keyword>
<dbReference type="InterPro" id="IPR036631">
    <property type="entry name" value="MGMT_N_sf"/>
</dbReference>
<dbReference type="InterPro" id="IPR023546">
    <property type="entry name" value="MGMT"/>
</dbReference>
<evidence type="ECO:0000259" key="10">
    <source>
        <dbReference type="Pfam" id="PF01035"/>
    </source>
</evidence>
<dbReference type="OrthoDB" id="9802228at2"/>
<evidence type="ECO:0000256" key="2">
    <source>
        <dbReference type="ARBA" id="ARBA00008711"/>
    </source>
</evidence>
<evidence type="ECO:0000313" key="12">
    <source>
        <dbReference type="Proteomes" id="UP000014136"/>
    </source>
</evidence>
<dbReference type="InterPro" id="IPR036388">
    <property type="entry name" value="WH-like_DNA-bd_sf"/>
</dbReference>
<evidence type="ECO:0000256" key="1">
    <source>
        <dbReference type="ARBA" id="ARBA00001286"/>
    </source>
</evidence>
<dbReference type="RefSeq" id="WP_016174142.1">
    <property type="nucleotide sequence ID" value="NZ_KE136389.1"/>
</dbReference>
<dbReference type="PANTHER" id="PTHR10815:SF12">
    <property type="entry name" value="METHYLATED-DNA--PROTEIN-CYSTEINE METHYLTRANSFERASE, INDUCIBLE"/>
    <property type="match status" value="1"/>
</dbReference>
<keyword evidence="5 9" id="KW-0808">Transferase</keyword>
<protein>
    <recommendedName>
        <fullName evidence="9">Methylated-DNA--protein-cysteine methyltransferase</fullName>
        <ecNumber evidence="9">2.1.1.63</ecNumber>
    </recommendedName>
    <alternativeName>
        <fullName evidence="9">6-O-methylguanine-DNA methyltransferase</fullName>
        <shortName evidence="9">MGMT</shortName>
    </alternativeName>
    <alternativeName>
        <fullName evidence="9">O-6-methylguanine-DNA-alkyltransferase</fullName>
    </alternativeName>
</protein>
<comment type="subcellular location">
    <subcellularLocation>
        <location evidence="9">Cytoplasm</location>
    </subcellularLocation>
</comment>
<reference evidence="11 12" key="1">
    <citation type="submission" date="2013-03" db="EMBL/GenBank/DDBJ databases">
        <title>The Genome Sequence of Enterococcus saccharolyticus ATCC_43076 (Illumina only assembly).</title>
        <authorList>
            <consortium name="The Broad Institute Genomics Platform"/>
            <consortium name="The Broad Institute Genome Sequencing Center for Infectious Disease"/>
            <person name="Earl A."/>
            <person name="Russ C."/>
            <person name="Gilmore M."/>
            <person name="Surin D."/>
            <person name="Walker B."/>
            <person name="Young S."/>
            <person name="Zeng Q."/>
            <person name="Gargeya S."/>
            <person name="Fitzgerald M."/>
            <person name="Haas B."/>
            <person name="Abouelleil A."/>
            <person name="Allen A.W."/>
            <person name="Alvarado L."/>
            <person name="Arachchi H.M."/>
            <person name="Berlin A.M."/>
            <person name="Chapman S.B."/>
            <person name="Gainer-Dewar J."/>
            <person name="Goldberg J."/>
            <person name="Griggs A."/>
            <person name="Gujja S."/>
            <person name="Hansen M."/>
            <person name="Howarth C."/>
            <person name="Imamovic A."/>
            <person name="Ireland A."/>
            <person name="Larimer J."/>
            <person name="McCowan C."/>
            <person name="Murphy C."/>
            <person name="Pearson M."/>
            <person name="Poon T.W."/>
            <person name="Priest M."/>
            <person name="Roberts A."/>
            <person name="Saif S."/>
            <person name="Shea T."/>
            <person name="Sisk P."/>
            <person name="Sykes S."/>
            <person name="Wortman J."/>
            <person name="Nusbaum C."/>
            <person name="Birren B."/>
        </authorList>
    </citation>
    <scope>NUCLEOTIDE SEQUENCE [LARGE SCALE GENOMIC DNA]</scope>
    <source>
        <strain evidence="11 12">ATCC 43076</strain>
    </source>
</reference>
<dbReference type="EC" id="2.1.1.63" evidence="9"/>
<comment type="caution">
    <text evidence="11">The sequence shown here is derived from an EMBL/GenBank/DDBJ whole genome shotgun (WGS) entry which is preliminary data.</text>
</comment>
<dbReference type="HAMAP" id="MF_00772">
    <property type="entry name" value="OGT"/>
    <property type="match status" value="1"/>
</dbReference>
<evidence type="ECO:0000256" key="5">
    <source>
        <dbReference type="ARBA" id="ARBA00022679"/>
    </source>
</evidence>
<evidence type="ECO:0000313" key="11">
    <source>
        <dbReference type="EMBL" id="EOT30627.1"/>
    </source>
</evidence>
<comment type="function">
    <text evidence="9">Involved in the cellular defense against the biological effects of O6-methylguanine (O6-MeG) and O4-methylthymine (O4-MeT) in DNA. Repairs the methylated nucleobase in DNA by stoichiometrically transferring the methyl group to a cysteine residue in the enzyme. This is a suicide reaction: the enzyme is irreversibly inactivated.</text>
</comment>
<evidence type="ECO:0000256" key="4">
    <source>
        <dbReference type="ARBA" id="ARBA00022603"/>
    </source>
</evidence>
<evidence type="ECO:0000256" key="8">
    <source>
        <dbReference type="ARBA" id="ARBA00049348"/>
    </source>
</evidence>
<evidence type="ECO:0000256" key="7">
    <source>
        <dbReference type="ARBA" id="ARBA00023204"/>
    </source>
</evidence>
<comment type="catalytic activity">
    <reaction evidence="8 9">
        <text>a 6-O-methyl-2'-deoxyguanosine in DNA + L-cysteinyl-[protein] = S-methyl-L-cysteinyl-[protein] + a 2'-deoxyguanosine in DNA</text>
        <dbReference type="Rhea" id="RHEA:24000"/>
        <dbReference type="Rhea" id="RHEA-COMP:10131"/>
        <dbReference type="Rhea" id="RHEA-COMP:10132"/>
        <dbReference type="Rhea" id="RHEA-COMP:11367"/>
        <dbReference type="Rhea" id="RHEA-COMP:11368"/>
        <dbReference type="ChEBI" id="CHEBI:29950"/>
        <dbReference type="ChEBI" id="CHEBI:82612"/>
        <dbReference type="ChEBI" id="CHEBI:85445"/>
        <dbReference type="ChEBI" id="CHEBI:85448"/>
        <dbReference type="EC" id="2.1.1.63"/>
    </reaction>
</comment>
<keyword evidence="4 9" id="KW-0489">Methyltransferase</keyword>
<feature type="domain" description="Methylated-DNA-[protein]-cysteine S-methyltransferase DNA binding" evidence="10">
    <location>
        <begin position="81"/>
        <end position="160"/>
    </location>
</feature>
<dbReference type="HOGENOM" id="CLU_000445_52_2_9"/>
<sequence length="164" mass="18321">MKRLYTTTATIGEEEYIFAATDKGLAYFDLVANNEDLAKFFKGYDVFVDDQKVAMYVQPLKDYFTQTGTTFSFPVDLIGTDFQKQVWQELHKIPYGTTITYSALAEKIGRPTAVRAVANAVGRNPLLIVVPCHRVLGKDGSLTGFRGGLLLKRRLLAIEGHTYS</sequence>
<dbReference type="Pfam" id="PF01035">
    <property type="entry name" value="DNA_binding_1"/>
    <property type="match status" value="1"/>
</dbReference>
<dbReference type="PROSITE" id="PS00374">
    <property type="entry name" value="MGMT"/>
    <property type="match status" value="1"/>
</dbReference>
<proteinExistence type="inferred from homology"/>
<keyword evidence="12" id="KW-1185">Reference proteome</keyword>
<comment type="catalytic activity">
    <reaction evidence="1 9">
        <text>a 4-O-methyl-thymidine in DNA + L-cysteinyl-[protein] = a thymidine in DNA + S-methyl-L-cysteinyl-[protein]</text>
        <dbReference type="Rhea" id="RHEA:53428"/>
        <dbReference type="Rhea" id="RHEA-COMP:10131"/>
        <dbReference type="Rhea" id="RHEA-COMP:10132"/>
        <dbReference type="Rhea" id="RHEA-COMP:13555"/>
        <dbReference type="Rhea" id="RHEA-COMP:13556"/>
        <dbReference type="ChEBI" id="CHEBI:29950"/>
        <dbReference type="ChEBI" id="CHEBI:82612"/>
        <dbReference type="ChEBI" id="CHEBI:137386"/>
        <dbReference type="ChEBI" id="CHEBI:137387"/>
        <dbReference type="EC" id="2.1.1.63"/>
    </reaction>
</comment>
<comment type="similarity">
    <text evidence="2 9">Belongs to the MGMT family.</text>
</comment>
<dbReference type="AlphaFoldDB" id="S0NUE8"/>
<dbReference type="CDD" id="cd06445">
    <property type="entry name" value="ATase"/>
    <property type="match status" value="1"/>
</dbReference>
<keyword evidence="6 9" id="KW-0227">DNA damage</keyword>
<name>S0NUE8_9ENTE</name>
<dbReference type="SUPFAM" id="SSF46767">
    <property type="entry name" value="Methylated DNA-protein cysteine methyltransferase, C-terminal domain"/>
    <property type="match status" value="1"/>
</dbReference>
<dbReference type="FunFam" id="1.10.10.10:FF:000214">
    <property type="entry name" value="Methylated-DNA--protein-cysteine methyltransferase"/>
    <property type="match status" value="1"/>
</dbReference>
<dbReference type="NCBIfam" id="TIGR00589">
    <property type="entry name" value="ogt"/>
    <property type="match status" value="1"/>
</dbReference>
<comment type="miscellaneous">
    <text evidence="9">This enzyme catalyzes only one turnover and therefore is not strictly catalytic. According to one definition, an enzyme is a biocatalyst that acts repeatedly and over many reaction cycles.</text>
</comment>
<dbReference type="eggNOG" id="COG0350">
    <property type="taxonomic scope" value="Bacteria"/>
</dbReference>
<dbReference type="InterPro" id="IPR001497">
    <property type="entry name" value="MethylDNA_cys_MeTrfase_AS"/>
</dbReference>
<dbReference type="PATRIC" id="fig|1139996.3.peg.324"/>
<dbReference type="EMBL" id="AHYT01000001">
    <property type="protein sequence ID" value="EOT30627.1"/>
    <property type="molecule type" value="Genomic_DNA"/>
</dbReference>
<keyword evidence="3 9" id="KW-0963">Cytoplasm</keyword>
<dbReference type="GO" id="GO:0003908">
    <property type="term" value="F:methylated-DNA-[protein]-cysteine S-methyltransferase activity"/>
    <property type="evidence" value="ECO:0007669"/>
    <property type="project" value="UniProtKB-UniRule"/>
</dbReference>
<dbReference type="PANTHER" id="PTHR10815">
    <property type="entry name" value="METHYLATED-DNA--PROTEIN-CYSTEINE METHYLTRANSFERASE"/>
    <property type="match status" value="1"/>
</dbReference>
<dbReference type="InterPro" id="IPR014048">
    <property type="entry name" value="MethylDNA_cys_MeTrfase_DNA-bd"/>
</dbReference>
<dbReference type="GO" id="GO:0032259">
    <property type="term" value="P:methylation"/>
    <property type="evidence" value="ECO:0007669"/>
    <property type="project" value="UniProtKB-KW"/>
</dbReference>
<dbReference type="STRING" id="41997.RV16_GL002397"/>
<dbReference type="GO" id="GO:0006307">
    <property type="term" value="P:DNA alkylation repair"/>
    <property type="evidence" value="ECO:0007669"/>
    <property type="project" value="UniProtKB-UniRule"/>
</dbReference>